<dbReference type="EMBL" id="CALTRL010000194">
    <property type="protein sequence ID" value="CAH7667037.1"/>
    <property type="molecule type" value="Genomic_DNA"/>
</dbReference>
<keyword evidence="1" id="KW-0472">Membrane</keyword>
<feature type="transmembrane region" description="Helical" evidence="1">
    <location>
        <begin position="16"/>
        <end position="49"/>
    </location>
</feature>
<proteinExistence type="predicted"/>
<keyword evidence="1" id="KW-1133">Transmembrane helix</keyword>
<comment type="caution">
    <text evidence="2">The sequence shown here is derived from an EMBL/GenBank/DDBJ whole genome shotgun (WGS) entry which is preliminary data.</text>
</comment>
<keyword evidence="3" id="KW-1185">Reference proteome</keyword>
<protein>
    <submittedName>
        <fullName evidence="2">Expressed protein</fullName>
    </submittedName>
</protein>
<evidence type="ECO:0000256" key="1">
    <source>
        <dbReference type="SAM" id="Phobius"/>
    </source>
</evidence>
<gene>
    <name evidence="2" type="ORF">PPACK8108_LOCUS1410</name>
</gene>
<evidence type="ECO:0000313" key="3">
    <source>
        <dbReference type="Proteomes" id="UP001153365"/>
    </source>
</evidence>
<keyword evidence="1" id="KW-0812">Transmembrane</keyword>
<organism evidence="2 3">
    <name type="scientific">Phakopsora pachyrhizi</name>
    <name type="common">Asian soybean rust disease fungus</name>
    <dbReference type="NCBI Taxonomy" id="170000"/>
    <lineage>
        <taxon>Eukaryota</taxon>
        <taxon>Fungi</taxon>
        <taxon>Dikarya</taxon>
        <taxon>Basidiomycota</taxon>
        <taxon>Pucciniomycotina</taxon>
        <taxon>Pucciniomycetes</taxon>
        <taxon>Pucciniales</taxon>
        <taxon>Phakopsoraceae</taxon>
        <taxon>Phakopsora</taxon>
    </lineage>
</organism>
<reference evidence="2" key="1">
    <citation type="submission" date="2022-06" db="EMBL/GenBank/DDBJ databases">
        <authorList>
            <consortium name="SYNGENTA / RWTH Aachen University"/>
        </authorList>
    </citation>
    <scope>NUCLEOTIDE SEQUENCE</scope>
</reference>
<sequence length="55" mass="6420">MIDRCIGLSILNKNNLLIYIFYILIGLFNKVMFDCFVCACQFLFCSAYFSIIHVN</sequence>
<accession>A0AAV0AHM9</accession>
<name>A0AAV0AHM9_PHAPC</name>
<dbReference type="AlphaFoldDB" id="A0AAV0AHM9"/>
<dbReference type="Proteomes" id="UP001153365">
    <property type="component" value="Unassembled WGS sequence"/>
</dbReference>
<evidence type="ECO:0000313" key="2">
    <source>
        <dbReference type="EMBL" id="CAH7667037.1"/>
    </source>
</evidence>